<name>A0A1K2HNJ4_9NEIS</name>
<dbReference type="SUPFAM" id="SSF55073">
    <property type="entry name" value="Nucleotide cyclase"/>
    <property type="match status" value="1"/>
</dbReference>
<dbReference type="InterPro" id="IPR013767">
    <property type="entry name" value="PAS_fold"/>
</dbReference>
<evidence type="ECO:0000259" key="2">
    <source>
        <dbReference type="PROSITE" id="PS50883"/>
    </source>
</evidence>
<dbReference type="AlphaFoldDB" id="A0A1K2HNJ4"/>
<feature type="domain" description="GGDEF" evidence="3">
    <location>
        <begin position="324"/>
        <end position="457"/>
    </location>
</feature>
<evidence type="ECO:0000313" key="5">
    <source>
        <dbReference type="Proteomes" id="UP000186513"/>
    </source>
</evidence>
<keyword evidence="5" id="KW-1185">Reference proteome</keyword>
<reference evidence="4 5" key="1">
    <citation type="submission" date="2016-11" db="EMBL/GenBank/DDBJ databases">
        <authorList>
            <person name="Jaros S."/>
            <person name="Januszkiewicz K."/>
            <person name="Wedrychowicz H."/>
        </authorList>
    </citation>
    <scope>NUCLEOTIDE SEQUENCE [LARGE SCALE GENOMIC DNA]</scope>
    <source>
        <strain evidence="4 5">DSM 18899</strain>
    </source>
</reference>
<dbReference type="CDD" id="cd01949">
    <property type="entry name" value="GGDEF"/>
    <property type="match status" value="1"/>
</dbReference>
<evidence type="ECO:0000259" key="1">
    <source>
        <dbReference type="PROSITE" id="PS50113"/>
    </source>
</evidence>
<dbReference type="Pfam" id="PF00989">
    <property type="entry name" value="PAS"/>
    <property type="match status" value="1"/>
</dbReference>
<accession>A0A1K2HNJ4</accession>
<dbReference type="RefSeq" id="WP_072429112.1">
    <property type="nucleotide sequence ID" value="NZ_FPKR01000010.1"/>
</dbReference>
<dbReference type="PANTHER" id="PTHR44757:SF2">
    <property type="entry name" value="BIOFILM ARCHITECTURE MAINTENANCE PROTEIN MBAA"/>
    <property type="match status" value="1"/>
</dbReference>
<dbReference type="SMART" id="SM00091">
    <property type="entry name" value="PAS"/>
    <property type="match status" value="1"/>
</dbReference>
<dbReference type="InterPro" id="IPR035965">
    <property type="entry name" value="PAS-like_dom_sf"/>
</dbReference>
<dbReference type="InterPro" id="IPR000700">
    <property type="entry name" value="PAS-assoc_C"/>
</dbReference>
<dbReference type="SUPFAM" id="SSF141868">
    <property type="entry name" value="EAL domain-like"/>
    <property type="match status" value="1"/>
</dbReference>
<dbReference type="InterPro" id="IPR029787">
    <property type="entry name" value="Nucleotide_cyclase"/>
</dbReference>
<evidence type="ECO:0000259" key="3">
    <source>
        <dbReference type="PROSITE" id="PS50887"/>
    </source>
</evidence>
<dbReference type="Pfam" id="PF00563">
    <property type="entry name" value="EAL"/>
    <property type="match status" value="1"/>
</dbReference>
<feature type="domain" description="EAL" evidence="2">
    <location>
        <begin position="466"/>
        <end position="719"/>
    </location>
</feature>
<dbReference type="OrthoDB" id="9813903at2"/>
<dbReference type="SUPFAM" id="SSF55785">
    <property type="entry name" value="PYP-like sensor domain (PAS domain)"/>
    <property type="match status" value="2"/>
</dbReference>
<dbReference type="InterPro" id="IPR035919">
    <property type="entry name" value="EAL_sf"/>
</dbReference>
<gene>
    <name evidence="4" type="ORF">SAMN02745887_02607</name>
</gene>
<dbReference type="PROSITE" id="PS50887">
    <property type="entry name" value="GGDEF"/>
    <property type="match status" value="1"/>
</dbReference>
<protein>
    <submittedName>
        <fullName evidence="4">PAS domain S-box-containing protein/diguanylate cyclase (GGDEF) domain-containing protein</fullName>
    </submittedName>
</protein>
<dbReference type="PROSITE" id="PS50883">
    <property type="entry name" value="EAL"/>
    <property type="match status" value="1"/>
</dbReference>
<dbReference type="NCBIfam" id="TIGR00254">
    <property type="entry name" value="GGDEF"/>
    <property type="match status" value="1"/>
</dbReference>
<dbReference type="Proteomes" id="UP000186513">
    <property type="component" value="Unassembled WGS sequence"/>
</dbReference>
<dbReference type="InterPro" id="IPR000014">
    <property type="entry name" value="PAS"/>
</dbReference>
<dbReference type="InterPro" id="IPR052155">
    <property type="entry name" value="Biofilm_reg_signaling"/>
</dbReference>
<dbReference type="Gene3D" id="3.30.450.20">
    <property type="entry name" value="PAS domain"/>
    <property type="match status" value="2"/>
</dbReference>
<dbReference type="InterPro" id="IPR001633">
    <property type="entry name" value="EAL_dom"/>
</dbReference>
<dbReference type="InterPro" id="IPR043128">
    <property type="entry name" value="Rev_trsase/Diguanyl_cyclase"/>
</dbReference>
<dbReference type="NCBIfam" id="TIGR00229">
    <property type="entry name" value="sensory_box"/>
    <property type="match status" value="1"/>
</dbReference>
<organism evidence="4 5">
    <name type="scientific">Chitinimonas taiwanensis DSM 18899</name>
    <dbReference type="NCBI Taxonomy" id="1121279"/>
    <lineage>
        <taxon>Bacteria</taxon>
        <taxon>Pseudomonadati</taxon>
        <taxon>Pseudomonadota</taxon>
        <taxon>Betaproteobacteria</taxon>
        <taxon>Neisseriales</taxon>
        <taxon>Chitinibacteraceae</taxon>
        <taxon>Chitinimonas</taxon>
    </lineage>
</organism>
<dbReference type="STRING" id="1121279.SAMN02745887_02607"/>
<dbReference type="Gene3D" id="3.30.70.270">
    <property type="match status" value="1"/>
</dbReference>
<dbReference type="Pfam" id="PF00990">
    <property type="entry name" value="GGDEF"/>
    <property type="match status" value="1"/>
</dbReference>
<sequence length="723" mass="79961">MSDTQSDPQAAELALMQRRLERERAARKAAEVLLSSKSDELYLALQQASESQRQLELALWASGEAIWEWDAAKDTFLLRSFSRARGEPAFSDETFFDLLRLVHPDDVESTSLIWGMHLAGNHETLDLLLRFRRGDSWRWIRVRGQAVTRRADGWAERVVGTVKDVSRYRAAEDALRLMASAFASSRDAMVVMTEQWQIIEANQTFLDLIGLRQQNVGGDSFCRFIDLPEAMLRRLRDQGFGRAEIMLNRVHERGLPLEISINRFAAQAGNAPYLIATLRDISERRQAASTLERLAREDAVTRLPNRHALQEVLAVRLASLVPGKLISLLFIDLDGFKSVNDSLGHEAGDSLLQIVAGQLQAELSSQDMLARWGGDEFVAVLHESETTQRSDKLAQRLLHVLRQPIAIGGHLTGISGSIGIAVAPDDGDDAGTLLRRADVAMYAAKRAGRDQARHYHPDLDSGGLQRMRLIALLRQAVERNALSFVAQPKVRADGGLSGCELLIRWHTEEYGAVSPVQFIPLAEETGLIVQIGHQAIREAAALVREFDAAGADQLSVAVNLSPLQLQDPALEQVLLDSCRKQGIAPQRLQLEITESAFLDNKLVIETLLLRLKQHGFTLALDDFGTGYSSLSYLRDLPFDVVKIDRAFLRDIERDSRSGKLLAGIVDLCHALGMALVAEGVETASQLAVLTALGLSEFQGFLFHRPMAQQDLLGLLRHAGGEAA</sequence>
<dbReference type="CDD" id="cd00130">
    <property type="entry name" value="PAS"/>
    <property type="match status" value="1"/>
</dbReference>
<dbReference type="EMBL" id="FPKR01000010">
    <property type="protein sequence ID" value="SFZ77810.1"/>
    <property type="molecule type" value="Genomic_DNA"/>
</dbReference>
<dbReference type="Gene3D" id="3.20.20.450">
    <property type="entry name" value="EAL domain"/>
    <property type="match status" value="1"/>
</dbReference>
<dbReference type="InterPro" id="IPR000160">
    <property type="entry name" value="GGDEF_dom"/>
</dbReference>
<dbReference type="SMART" id="SM00052">
    <property type="entry name" value="EAL"/>
    <property type="match status" value="1"/>
</dbReference>
<dbReference type="InterPro" id="IPR001610">
    <property type="entry name" value="PAC"/>
</dbReference>
<dbReference type="SMART" id="SM00086">
    <property type="entry name" value="PAC"/>
    <property type="match status" value="2"/>
</dbReference>
<dbReference type="CDD" id="cd01948">
    <property type="entry name" value="EAL"/>
    <property type="match status" value="1"/>
</dbReference>
<dbReference type="PANTHER" id="PTHR44757">
    <property type="entry name" value="DIGUANYLATE CYCLASE DGCP"/>
    <property type="match status" value="1"/>
</dbReference>
<dbReference type="PROSITE" id="PS50113">
    <property type="entry name" value="PAC"/>
    <property type="match status" value="1"/>
</dbReference>
<evidence type="ECO:0000313" key="4">
    <source>
        <dbReference type="EMBL" id="SFZ77810.1"/>
    </source>
</evidence>
<feature type="domain" description="PAC" evidence="1">
    <location>
        <begin position="241"/>
        <end position="293"/>
    </location>
</feature>
<dbReference type="SMART" id="SM00267">
    <property type="entry name" value="GGDEF"/>
    <property type="match status" value="1"/>
</dbReference>
<proteinExistence type="predicted"/>